<feature type="compositionally biased region" description="Polar residues" evidence="1">
    <location>
        <begin position="30"/>
        <end position="44"/>
    </location>
</feature>
<sequence length="175" mass="18469">MEPVPINEDNGIVEDPFLPDEMMVEEGSGATETEQVAVNRTDANPANPPSEQPVPISAILFNGPPGPKDCRGSAILNIGLTKPGARHSSPTCYNVPGVAQCGNFLANKDDGCQARIFNEPDCRTFANLAVFIPEMRAFGGYIRSIEVTCGVISETPPPLNLPGLELPPNALQAAG</sequence>
<dbReference type="InParanoid" id="A0A7C8IS73"/>
<comment type="caution">
    <text evidence="2">The sequence shown here is derived from an EMBL/GenBank/DDBJ whole genome shotgun (WGS) entry which is preliminary data.</text>
</comment>
<evidence type="ECO:0000313" key="2">
    <source>
        <dbReference type="EMBL" id="KAF2966784.1"/>
    </source>
</evidence>
<name>A0A7C8IS73_9PEZI</name>
<protein>
    <submittedName>
        <fullName evidence="2">Uncharacterized protein</fullName>
    </submittedName>
</protein>
<accession>A0A7C8IS73</accession>
<proteinExistence type="predicted"/>
<dbReference type="EMBL" id="WUBL01000081">
    <property type="protein sequence ID" value="KAF2966784.1"/>
    <property type="molecule type" value="Genomic_DNA"/>
</dbReference>
<organism evidence="2 3">
    <name type="scientific">Xylaria multiplex</name>
    <dbReference type="NCBI Taxonomy" id="323545"/>
    <lineage>
        <taxon>Eukaryota</taxon>
        <taxon>Fungi</taxon>
        <taxon>Dikarya</taxon>
        <taxon>Ascomycota</taxon>
        <taxon>Pezizomycotina</taxon>
        <taxon>Sordariomycetes</taxon>
        <taxon>Xylariomycetidae</taxon>
        <taxon>Xylariales</taxon>
        <taxon>Xylariaceae</taxon>
        <taxon>Xylaria</taxon>
    </lineage>
</organism>
<dbReference type="OrthoDB" id="3943581at2759"/>
<keyword evidence="3" id="KW-1185">Reference proteome</keyword>
<dbReference type="Proteomes" id="UP000481858">
    <property type="component" value="Unassembled WGS sequence"/>
</dbReference>
<reference evidence="2 3" key="1">
    <citation type="submission" date="2019-12" db="EMBL/GenBank/DDBJ databases">
        <title>Draft genome sequence of the ascomycete Xylaria multiplex DSM 110363.</title>
        <authorList>
            <person name="Buettner E."/>
            <person name="Kellner H."/>
        </authorList>
    </citation>
    <scope>NUCLEOTIDE SEQUENCE [LARGE SCALE GENOMIC DNA]</scope>
    <source>
        <strain evidence="2 3">DSM 110363</strain>
    </source>
</reference>
<gene>
    <name evidence="2" type="ORF">GQX73_g6783</name>
</gene>
<evidence type="ECO:0000313" key="3">
    <source>
        <dbReference type="Proteomes" id="UP000481858"/>
    </source>
</evidence>
<feature type="region of interest" description="Disordered" evidence="1">
    <location>
        <begin position="26"/>
        <end position="52"/>
    </location>
</feature>
<evidence type="ECO:0000256" key="1">
    <source>
        <dbReference type="SAM" id="MobiDB-lite"/>
    </source>
</evidence>
<dbReference type="AlphaFoldDB" id="A0A7C8IS73"/>